<dbReference type="Proteomes" id="UP001177120">
    <property type="component" value="Unassembled WGS sequence"/>
</dbReference>
<organism evidence="2 3">
    <name type="scientific">Polycladomyces zharkentensis</name>
    <dbReference type="NCBI Taxonomy" id="2807616"/>
    <lineage>
        <taxon>Bacteria</taxon>
        <taxon>Bacillati</taxon>
        <taxon>Bacillota</taxon>
        <taxon>Bacilli</taxon>
        <taxon>Bacillales</taxon>
        <taxon>Thermoactinomycetaceae</taxon>
        <taxon>Polycladomyces</taxon>
    </lineage>
</organism>
<dbReference type="RefSeq" id="WP_205492319.1">
    <property type="nucleotide sequence ID" value="NZ_JAFHAP010000002.1"/>
</dbReference>
<feature type="compositionally biased region" description="Basic and acidic residues" evidence="1">
    <location>
        <begin position="26"/>
        <end position="35"/>
    </location>
</feature>
<sequence length="51" mass="6070">MERGELDKQREQMIIERLKRMGIRVEPKGNKKRTPDFSAIIGHPQPQWVIK</sequence>
<evidence type="ECO:0000313" key="3">
    <source>
        <dbReference type="Proteomes" id="UP001177120"/>
    </source>
</evidence>
<name>A0ABS2WFE3_9BACL</name>
<evidence type="ECO:0000256" key="1">
    <source>
        <dbReference type="SAM" id="MobiDB-lite"/>
    </source>
</evidence>
<feature type="region of interest" description="Disordered" evidence="1">
    <location>
        <begin position="26"/>
        <end position="51"/>
    </location>
</feature>
<dbReference type="EMBL" id="JAFHAP010000002">
    <property type="protein sequence ID" value="MBN2908159.1"/>
    <property type="molecule type" value="Genomic_DNA"/>
</dbReference>
<evidence type="ECO:0000313" key="2">
    <source>
        <dbReference type="EMBL" id="MBN2908159.1"/>
    </source>
</evidence>
<keyword evidence="3" id="KW-1185">Reference proteome</keyword>
<gene>
    <name evidence="2" type="ORF">JQC72_01295</name>
</gene>
<proteinExistence type="predicted"/>
<protein>
    <submittedName>
        <fullName evidence="2">Uncharacterized protein</fullName>
    </submittedName>
</protein>
<reference evidence="2" key="1">
    <citation type="journal article" date="2024" name="Int. J. Syst. Evol. Microbiol.">
        <title>Polycladomyces zharkentensis sp. nov., a novel thermophilic cellulose- and starch-degrading member of the Bacillota from a geothermal aquifer in Kazakhstan.</title>
        <authorList>
            <person name="Mashzhan A."/>
            <person name="Kistaubayeva A."/>
            <person name="Javier-Lopez R."/>
            <person name="Bissenova U."/>
            <person name="Bissenbay A."/>
            <person name="Birkeland N.K."/>
        </authorList>
    </citation>
    <scope>NUCLEOTIDE SEQUENCE</scope>
    <source>
        <strain evidence="2">ZKZ2T</strain>
    </source>
</reference>
<comment type="caution">
    <text evidence="2">The sequence shown here is derived from an EMBL/GenBank/DDBJ whole genome shotgun (WGS) entry which is preliminary data.</text>
</comment>
<accession>A0ABS2WFE3</accession>